<protein>
    <submittedName>
        <fullName evidence="1">PrgI family protein</fullName>
    </submittedName>
</protein>
<dbReference type="RefSeq" id="WP_118412976.1">
    <property type="nucleotide sequence ID" value="NZ_QRPI01000012.1"/>
</dbReference>
<proteinExistence type="predicted"/>
<dbReference type="PANTHER" id="PTHR30121">
    <property type="entry name" value="UNCHARACTERIZED PROTEIN YJGR-RELATED"/>
    <property type="match status" value="1"/>
</dbReference>
<dbReference type="NCBIfam" id="NF045971">
    <property type="entry name" value="conju_CD1110"/>
    <property type="match status" value="1"/>
</dbReference>
<comment type="caution">
    <text evidence="1">The sequence shown here is derived from an EMBL/GenBank/DDBJ whole genome shotgun (WGS) entry which is preliminary data.</text>
</comment>
<reference evidence="1 2" key="1">
    <citation type="journal article" date="2019" name="Nat. Med.">
        <title>A library of human gut bacterial isolates paired with longitudinal multiomics data enables mechanistic microbiome research.</title>
        <authorList>
            <person name="Poyet M."/>
            <person name="Groussin M."/>
            <person name="Gibbons S.M."/>
            <person name="Avila-Pacheco J."/>
            <person name="Jiang X."/>
            <person name="Kearney S.M."/>
            <person name="Perrotta A.R."/>
            <person name="Berdy B."/>
            <person name="Zhao S."/>
            <person name="Lieberman T.D."/>
            <person name="Swanson P.K."/>
            <person name="Smith M."/>
            <person name="Roesemann S."/>
            <person name="Alexander J.E."/>
            <person name="Rich S.A."/>
            <person name="Livny J."/>
            <person name="Vlamakis H."/>
            <person name="Clish C."/>
            <person name="Bullock K."/>
            <person name="Deik A."/>
            <person name="Scott J."/>
            <person name="Pierce K.A."/>
            <person name="Xavier R.J."/>
            <person name="Alm E.J."/>
        </authorList>
    </citation>
    <scope>NUCLEOTIDE SEQUENCE [LARGE SCALE GENOMIC DNA]</scope>
    <source>
        <strain evidence="1 2">BIOML-A1</strain>
    </source>
</reference>
<name>A0A6L6LC37_9FIRM</name>
<dbReference type="PANTHER" id="PTHR30121:SF6">
    <property type="entry name" value="SLR6007 PROTEIN"/>
    <property type="match status" value="1"/>
</dbReference>
<dbReference type="Proteomes" id="UP000478483">
    <property type="component" value="Unassembled WGS sequence"/>
</dbReference>
<sequence>MREKAEKPAKRKLTRNQRKQIEAVIRQAKGDGKNHTVQDSIPFQNMFPDGLCRLEGGTFSKTIAFEDVNYRLAGPEDQRSIFESLCDFYNGYDPTIGVQVTLDSRSGGSAADEMFGITRQGNDLDPIRDEAVDILRMQYKRGNNGYVKTKYVTLTIEAENLPAARARFARIETDTLNRLKVMGAAAHVLDGKERLELLYNILHPEGGQFAFEWDWLPASGLSVKDFISPSSFHFGETRTFRIGRRYGAVSFLQILAPEMHDRILTDFMEADGNIMVTMHIRGINQNEAIKMVKRKITDLDAMKIQEQKRAVRSGYDMDILPSDLSTYGGAAKDLLTDLQSRNERMFNMTFLVLHTAETRQKLEIAVSQAASVAQTYNCLLTRLDFQQEDGLMSSLPLGLNRIKIERSLTTSALAVFVPFVTQEVFMGGDAMYYGLNALSNNMILLDRKQSRCPNGLVFGTPGSGKSMSCKREITFIMLMTQDNVIICDPEDEYSPLVKRLGGQVIRLSPSSTDYVNPLDINLNYSEEENPLALKSDFVLSFCELIMGSKTGLEAIEKTVIDRAVQMIYQPYFADPRPGNMPILGDLMNALLSQHIPEADRVAQALDLYVNGSLNFFNHRTTVDISNRLVCFDIKGLGKNLKKPGMLIVQDAVWNTVTINRAIGRSTWYFVDEFHLLLKEEQTAAYSAEIWKRFRKWGGIPTGATQNPKDLLSSPEIENILENSDFIYMLNQAAGDRKILAERLNISSEQLAYVTNSEPGHGLLFFNNVILPFADDFPKDTELYKLLTTKPSEVAHETVDDEKEDQNG</sequence>
<evidence type="ECO:0000313" key="2">
    <source>
        <dbReference type="Proteomes" id="UP000478483"/>
    </source>
</evidence>
<dbReference type="AlphaFoldDB" id="A0A6L6LC37"/>
<evidence type="ECO:0000313" key="1">
    <source>
        <dbReference type="EMBL" id="MTR86952.1"/>
    </source>
</evidence>
<organism evidence="1 2">
    <name type="scientific">Roseburia intestinalis</name>
    <dbReference type="NCBI Taxonomy" id="166486"/>
    <lineage>
        <taxon>Bacteria</taxon>
        <taxon>Bacillati</taxon>
        <taxon>Bacillota</taxon>
        <taxon>Clostridia</taxon>
        <taxon>Lachnospirales</taxon>
        <taxon>Lachnospiraceae</taxon>
        <taxon>Roseburia</taxon>
    </lineage>
</organism>
<dbReference type="EMBL" id="WNAJ01000033">
    <property type="protein sequence ID" value="MTR86952.1"/>
    <property type="molecule type" value="Genomic_DNA"/>
</dbReference>
<gene>
    <name evidence="1" type="ORF">GMD50_18330</name>
</gene>
<dbReference type="Gene3D" id="1.10.8.730">
    <property type="match status" value="1"/>
</dbReference>
<dbReference type="Gene3D" id="3.40.50.300">
    <property type="entry name" value="P-loop containing nucleotide triphosphate hydrolases"/>
    <property type="match status" value="1"/>
</dbReference>
<accession>A0A6L6LC37</accession>
<dbReference type="SUPFAM" id="SSF52540">
    <property type="entry name" value="P-loop containing nucleoside triphosphate hydrolases"/>
    <property type="match status" value="1"/>
</dbReference>
<dbReference type="InterPro" id="IPR027417">
    <property type="entry name" value="P-loop_NTPase"/>
</dbReference>
<dbReference type="InterPro" id="IPR051162">
    <property type="entry name" value="T4SS_component"/>
</dbReference>